<dbReference type="Gene3D" id="3.60.21.10">
    <property type="match status" value="1"/>
</dbReference>
<dbReference type="KEGG" id="azz:DEW08_17935"/>
<dbReference type="EMBL" id="CP029353">
    <property type="protein sequence ID" value="AWK87818.1"/>
    <property type="molecule type" value="Genomic_DNA"/>
</dbReference>
<protein>
    <recommendedName>
        <fullName evidence="3">Serine/threonine protein phosphatase</fullName>
    </recommendedName>
</protein>
<reference evidence="2" key="1">
    <citation type="submission" date="2018-05" db="EMBL/GenBank/DDBJ databases">
        <title>Azospirillum thermophila sp. nov., a novel isolated from hot spring.</title>
        <authorList>
            <person name="Zhao Z."/>
        </authorList>
    </citation>
    <scope>NUCLEOTIDE SEQUENCE [LARGE SCALE GENOMIC DNA]</scope>
    <source>
        <strain evidence="2">CFH 70021</strain>
    </source>
</reference>
<dbReference type="Proteomes" id="UP000245629">
    <property type="component" value="Chromosome 2"/>
</dbReference>
<name>A0A2S2CTL3_9PROT</name>
<dbReference type="RefSeq" id="WP_109329369.1">
    <property type="nucleotide sequence ID" value="NZ_CP029353.1"/>
</dbReference>
<evidence type="ECO:0000313" key="1">
    <source>
        <dbReference type="EMBL" id="AWK87818.1"/>
    </source>
</evidence>
<sequence length="280" mass="30309">MVEPNPSEPQRFIDLGRPRRIWAIGAVHADPDRLDAIHHAVAERFRPGDRLIYLGNMIGRGEWVIETLDRLIAFRSALLARPGMVASDLVYLRGGQEEMWQKLMQLQFAPDPRQVLDWMLRQGVATTLAAYGGSAEAGMAAARGGTVSLGRWTQGLRQAMQSRPGHEALFNSLRRAAYTGVTASGDPAAPQGLLFVSAGIDPARPLTHQGDAFWWGGAGFTRLDHHYGGFRRLVRGYDPAHQGVAAGDLAVTLDGGCGFGGTLVCGCFDTGGEILEMFQA</sequence>
<dbReference type="SUPFAM" id="SSF56300">
    <property type="entry name" value="Metallo-dependent phosphatases"/>
    <property type="match status" value="1"/>
</dbReference>
<accession>A0A2S2CTL3</accession>
<gene>
    <name evidence="1" type="ORF">DEW08_17935</name>
</gene>
<dbReference type="OrthoDB" id="9807890at2"/>
<proteinExistence type="predicted"/>
<evidence type="ECO:0008006" key="3">
    <source>
        <dbReference type="Google" id="ProtNLM"/>
    </source>
</evidence>
<dbReference type="InterPro" id="IPR029052">
    <property type="entry name" value="Metallo-depent_PP-like"/>
</dbReference>
<evidence type="ECO:0000313" key="2">
    <source>
        <dbReference type="Proteomes" id="UP000245629"/>
    </source>
</evidence>
<keyword evidence="2" id="KW-1185">Reference proteome</keyword>
<organism evidence="1 2">
    <name type="scientific">Azospirillum thermophilum</name>
    <dbReference type="NCBI Taxonomy" id="2202148"/>
    <lineage>
        <taxon>Bacteria</taxon>
        <taxon>Pseudomonadati</taxon>
        <taxon>Pseudomonadota</taxon>
        <taxon>Alphaproteobacteria</taxon>
        <taxon>Rhodospirillales</taxon>
        <taxon>Azospirillaceae</taxon>
        <taxon>Azospirillum</taxon>
    </lineage>
</organism>
<dbReference type="AlphaFoldDB" id="A0A2S2CTL3"/>